<proteinExistence type="predicted"/>
<dbReference type="Gene3D" id="3.50.50.60">
    <property type="entry name" value="FAD/NAD(P)-binding domain"/>
    <property type="match status" value="1"/>
</dbReference>
<gene>
    <name evidence="1" type="ORF">H6G97_30525</name>
</gene>
<name>A0ABR8DZ46_9NOSO</name>
<reference evidence="1 2" key="1">
    <citation type="journal article" date="2020" name="ISME J.">
        <title>Comparative genomics reveals insights into cyanobacterial evolution and habitat adaptation.</title>
        <authorList>
            <person name="Chen M.Y."/>
            <person name="Teng W.K."/>
            <person name="Zhao L."/>
            <person name="Hu C.X."/>
            <person name="Zhou Y.K."/>
            <person name="Han B.P."/>
            <person name="Song L.R."/>
            <person name="Shu W.S."/>
        </authorList>
    </citation>
    <scope>NUCLEOTIDE SEQUENCE [LARGE SCALE GENOMIC DNA]</scope>
    <source>
        <strain evidence="1 2">FACHB-838</strain>
    </source>
</reference>
<evidence type="ECO:0000313" key="1">
    <source>
        <dbReference type="EMBL" id="MBD2533654.1"/>
    </source>
</evidence>
<organism evidence="1 2">
    <name type="scientific">Nostoc flagelliforme FACHB-838</name>
    <dbReference type="NCBI Taxonomy" id="2692904"/>
    <lineage>
        <taxon>Bacteria</taxon>
        <taxon>Bacillati</taxon>
        <taxon>Cyanobacteriota</taxon>
        <taxon>Cyanophyceae</taxon>
        <taxon>Nostocales</taxon>
        <taxon>Nostocaceae</taxon>
        <taxon>Nostoc</taxon>
    </lineage>
</organism>
<dbReference type="InterPro" id="IPR036188">
    <property type="entry name" value="FAD/NAD-bd_sf"/>
</dbReference>
<dbReference type="Proteomes" id="UP000623440">
    <property type="component" value="Unassembled WGS sequence"/>
</dbReference>
<comment type="caution">
    <text evidence="1">The sequence shown here is derived from an EMBL/GenBank/DDBJ whole genome shotgun (WGS) entry which is preliminary data.</text>
</comment>
<keyword evidence="2" id="KW-1185">Reference proteome</keyword>
<dbReference type="RefSeq" id="WP_190944213.1">
    <property type="nucleotide sequence ID" value="NZ_JACJSI010000107.1"/>
</dbReference>
<accession>A0ABR8DZ46</accession>
<sequence>MKRLFTAKQSCLAYDAGKPRNQVAHAAHGFFSRDGISPVQLLQIGREQLHPYDDVEIQVGEVVEDLAVSVLTQQKYTVRVSDLYQINWKAIADEQDFLHLLQRGEVTDNRSLPQKTAGV</sequence>
<protein>
    <submittedName>
        <fullName evidence="1">Uncharacterized protein</fullName>
    </submittedName>
</protein>
<dbReference type="EMBL" id="JACJSI010000107">
    <property type="protein sequence ID" value="MBD2533654.1"/>
    <property type="molecule type" value="Genomic_DNA"/>
</dbReference>
<evidence type="ECO:0000313" key="2">
    <source>
        <dbReference type="Proteomes" id="UP000623440"/>
    </source>
</evidence>